<feature type="domain" description="GspL cytoplasmic actin-ATPase-like" evidence="10">
    <location>
        <begin position="35"/>
        <end position="163"/>
    </location>
</feature>
<evidence type="ECO:0000256" key="8">
    <source>
        <dbReference type="ARBA" id="ARBA00022989"/>
    </source>
</evidence>
<evidence type="ECO:0000313" key="13">
    <source>
        <dbReference type="Proteomes" id="UP000037931"/>
    </source>
</evidence>
<dbReference type="Proteomes" id="UP000037931">
    <property type="component" value="Unassembled WGS sequence"/>
</dbReference>
<name>A0A0N0VKH0_9PSED</name>
<dbReference type="RefSeq" id="WP_054062360.1">
    <property type="nucleotide sequence ID" value="NZ_JSYZ01000004.1"/>
</dbReference>
<keyword evidence="9" id="KW-0472">Membrane</keyword>
<accession>A0A0N0VKH0</accession>
<dbReference type="STRING" id="50340.PF66_01624"/>
<dbReference type="PATRIC" id="fig|50340.43.peg.4781"/>
<sequence length="386" mass="41242">MSLLRIVLPPLQALELDSPLAFARLDRQGRLAETGRANLRQLGQANQGVAVECYLHPQDSLLASLELPALPPAKIRAAVDCAAQALILGACESMHIAHGPRDAQGRVPVAWLPREVLERFGALVRQAGLGLRGLYPAAYCLPVIAGEPVLEARDEHLLIRQGVDLAEVHPDIDQALAQWQGRGEVLHWLGEAPAANPLFQAVPADRRWTGQAPGWGLHGALWQPGASAGHWGRALACCALAVVVWTAGLNLHAARQAEQGEQLKAWMVQRVRQAFPALPVVLNPLQQARQQLARREAGAAGDSDFSRLVRQAGLAMPFVVGGVQGLVFENGELHLNLLPDNRKPGAAGAWQAELAQAGVLASAAAEGWTLKAQAEPGQPLAETENE</sequence>
<evidence type="ECO:0000256" key="7">
    <source>
        <dbReference type="ARBA" id="ARBA00022927"/>
    </source>
</evidence>
<keyword evidence="3" id="KW-0813">Transport</keyword>
<reference evidence="12 13" key="1">
    <citation type="journal article" date="2015" name="PLoS ONE">
        <title>Rice-Infecting Pseudomonas Genomes Are Highly Accessorized and Harbor Multiple Putative Virulence Mechanisms to Cause Sheath Brown Rot.</title>
        <authorList>
            <person name="Quibod I.L."/>
            <person name="Grande G."/>
            <person name="Oreiro E.G."/>
            <person name="Borja F.N."/>
            <person name="Dossa G.S."/>
            <person name="Mauleon R."/>
            <person name="Cruz C.V."/>
            <person name="Oliva R."/>
        </authorList>
    </citation>
    <scope>NUCLEOTIDE SEQUENCE [LARGE SCALE GENOMIC DNA]</scope>
    <source>
        <strain evidence="12 13">IRRI 6609</strain>
    </source>
</reference>
<comment type="caution">
    <text evidence="12">The sequence shown here is derived from an EMBL/GenBank/DDBJ whole genome shotgun (WGS) entry which is preliminary data.</text>
</comment>
<comment type="similarity">
    <text evidence="2">Belongs to the GSP L family.</text>
</comment>
<dbReference type="InterPro" id="IPR024230">
    <property type="entry name" value="GspL_cyto_dom"/>
</dbReference>
<evidence type="ECO:0000259" key="10">
    <source>
        <dbReference type="Pfam" id="PF05134"/>
    </source>
</evidence>
<proteinExistence type="inferred from homology"/>
<dbReference type="EMBL" id="JSYZ01000004">
    <property type="protein sequence ID" value="KPA92040.1"/>
    <property type="molecule type" value="Genomic_DNA"/>
</dbReference>
<dbReference type="AlphaFoldDB" id="A0A0N0VKH0"/>
<evidence type="ECO:0000256" key="1">
    <source>
        <dbReference type="ARBA" id="ARBA00004377"/>
    </source>
</evidence>
<dbReference type="InterPro" id="IPR043129">
    <property type="entry name" value="ATPase_NBD"/>
</dbReference>
<dbReference type="InterPro" id="IPR007812">
    <property type="entry name" value="T2SS_protein-GspL"/>
</dbReference>
<evidence type="ECO:0000313" key="12">
    <source>
        <dbReference type="EMBL" id="KPA92040.1"/>
    </source>
</evidence>
<keyword evidence="4" id="KW-1003">Cell membrane</keyword>
<keyword evidence="5" id="KW-0997">Cell inner membrane</keyword>
<organism evidence="12 13">
    <name type="scientific">Pseudomonas asplenii</name>
    <dbReference type="NCBI Taxonomy" id="53407"/>
    <lineage>
        <taxon>Bacteria</taxon>
        <taxon>Pseudomonadati</taxon>
        <taxon>Pseudomonadota</taxon>
        <taxon>Gammaproteobacteria</taxon>
        <taxon>Pseudomonadales</taxon>
        <taxon>Pseudomonadaceae</taxon>
        <taxon>Pseudomonas</taxon>
    </lineage>
</organism>
<dbReference type="GO" id="GO:0009276">
    <property type="term" value="C:Gram-negative-bacterium-type cell wall"/>
    <property type="evidence" value="ECO:0007669"/>
    <property type="project" value="InterPro"/>
</dbReference>
<comment type="subcellular location">
    <subcellularLocation>
        <location evidence="1">Cell inner membrane</location>
        <topology evidence="1">Single-pass membrane protein</topology>
    </subcellularLocation>
</comment>
<protein>
    <submittedName>
        <fullName evidence="12">Type II secretory pathway, component PulL</fullName>
    </submittedName>
</protein>
<dbReference type="GO" id="GO:0005886">
    <property type="term" value="C:plasma membrane"/>
    <property type="evidence" value="ECO:0007669"/>
    <property type="project" value="UniProtKB-SubCell"/>
</dbReference>
<dbReference type="Gene3D" id="3.30.420.380">
    <property type="match status" value="1"/>
</dbReference>
<keyword evidence="7" id="KW-0653">Protein transport</keyword>
<gene>
    <name evidence="12" type="ORF">PF66_01624</name>
</gene>
<evidence type="ECO:0000259" key="11">
    <source>
        <dbReference type="Pfam" id="PF12693"/>
    </source>
</evidence>
<evidence type="ECO:0000256" key="4">
    <source>
        <dbReference type="ARBA" id="ARBA00022475"/>
    </source>
</evidence>
<dbReference type="GO" id="GO:0015627">
    <property type="term" value="C:type II protein secretion system complex"/>
    <property type="evidence" value="ECO:0007669"/>
    <property type="project" value="InterPro"/>
</dbReference>
<keyword evidence="13" id="KW-1185">Reference proteome</keyword>
<evidence type="ECO:0000256" key="5">
    <source>
        <dbReference type="ARBA" id="ARBA00022519"/>
    </source>
</evidence>
<dbReference type="NCBIfam" id="TIGR01709">
    <property type="entry name" value="typeII_sec_gspL"/>
    <property type="match status" value="1"/>
</dbReference>
<dbReference type="GO" id="GO:0015628">
    <property type="term" value="P:protein secretion by the type II secretion system"/>
    <property type="evidence" value="ECO:0007669"/>
    <property type="project" value="InterPro"/>
</dbReference>
<dbReference type="SUPFAM" id="SSF53067">
    <property type="entry name" value="Actin-like ATPase domain"/>
    <property type="match status" value="1"/>
</dbReference>
<evidence type="ECO:0000256" key="9">
    <source>
        <dbReference type="ARBA" id="ARBA00023136"/>
    </source>
</evidence>
<dbReference type="InterPro" id="IPR025691">
    <property type="entry name" value="GspL_pp_dom"/>
</dbReference>
<dbReference type="OrthoDB" id="7022366at2"/>
<evidence type="ECO:0000256" key="3">
    <source>
        <dbReference type="ARBA" id="ARBA00022448"/>
    </source>
</evidence>
<dbReference type="Pfam" id="PF12693">
    <property type="entry name" value="GspL_C"/>
    <property type="match status" value="1"/>
</dbReference>
<evidence type="ECO:0000256" key="6">
    <source>
        <dbReference type="ARBA" id="ARBA00022692"/>
    </source>
</evidence>
<keyword evidence="8" id="KW-1133">Transmembrane helix</keyword>
<keyword evidence="6" id="KW-0812">Transmembrane</keyword>
<dbReference type="Pfam" id="PF05134">
    <property type="entry name" value="T2SSL"/>
    <property type="match status" value="1"/>
</dbReference>
<feature type="domain" description="GspL periplasmic" evidence="11">
    <location>
        <begin position="228"/>
        <end position="337"/>
    </location>
</feature>
<evidence type="ECO:0000256" key="2">
    <source>
        <dbReference type="ARBA" id="ARBA00005318"/>
    </source>
</evidence>